<evidence type="ECO:0000313" key="2">
    <source>
        <dbReference type="EMBL" id="BAL56999.1"/>
    </source>
</evidence>
<feature type="transmembrane region" description="Helical" evidence="1">
    <location>
        <begin position="177"/>
        <end position="195"/>
    </location>
</feature>
<proteinExistence type="predicted"/>
<keyword evidence="1" id="KW-0472">Membrane</keyword>
<dbReference type="EMBL" id="AP011763">
    <property type="protein sequence ID" value="BAL56999.1"/>
    <property type="molecule type" value="Genomic_DNA"/>
</dbReference>
<feature type="transmembrane region" description="Helical" evidence="1">
    <location>
        <begin position="114"/>
        <end position="139"/>
    </location>
</feature>
<organism evidence="2">
    <name type="scientific">uncultured prokaryote</name>
    <dbReference type="NCBI Taxonomy" id="198431"/>
    <lineage>
        <taxon>unclassified sequences</taxon>
        <taxon>environmental samples</taxon>
    </lineage>
</organism>
<feature type="transmembrane region" description="Helical" evidence="1">
    <location>
        <begin position="151"/>
        <end position="171"/>
    </location>
</feature>
<feature type="transmembrane region" description="Helical" evidence="1">
    <location>
        <begin position="207"/>
        <end position="226"/>
    </location>
</feature>
<protein>
    <submittedName>
        <fullName evidence="2">Peptidase S26B, signal peptidase</fullName>
    </submittedName>
</protein>
<dbReference type="CDD" id="cd06462">
    <property type="entry name" value="Peptidase_S24_S26"/>
    <property type="match status" value="1"/>
</dbReference>
<reference evidence="2" key="2">
    <citation type="journal article" date="2012" name="PLoS ONE">
        <title>A Deeply Branching Thermophilic Bacterium with an Ancient Acetyl-CoA Pathway Dominates a Subsurface Ecosystem.</title>
        <authorList>
            <person name="Takami H."/>
            <person name="Noguchi H."/>
            <person name="Takaki Y."/>
            <person name="Uchiyama I."/>
            <person name="Toyoda A."/>
            <person name="Nishi S."/>
            <person name="Chee G.-J."/>
            <person name="Arai W."/>
            <person name="Nunoura T."/>
            <person name="Itoh T."/>
            <person name="Hattori M."/>
            <person name="Takai K."/>
        </authorList>
    </citation>
    <scope>NUCLEOTIDE SEQUENCE</scope>
</reference>
<gene>
    <name evidence="2" type="ORF">HGMM_F46A05C38</name>
</gene>
<dbReference type="MEROPS" id="S26.A11"/>
<keyword evidence="1" id="KW-1133">Transmembrane helix</keyword>
<sequence>MRLFLLAGALLLLAPFWLPQMVGGQTIYHYVVTGSMTGSVDRGSLVIIWPQESYAIGDVVAFWQDFGTLRVPILHRIIDKTPEGAYLIKGDAVTAIDRVPPEDVIGKMVLAIPYLGFVGGAAKFFPLLLGYFALSPFLAGRKGKGGRPASPFLPTAMLVLASIPMASLGLVEMVGKPMATVLMLGMLGTARLLEVAWGKELGPLTEILYGTIGVAALSMVYIPEVIQDLRGFFSS</sequence>
<reference evidence="2" key="1">
    <citation type="journal article" date="2005" name="Environ. Microbiol.">
        <title>Genetic and functional properties of uncultivated thermophilic crenarchaeotes from a subsurface gold mine as revealed by analysis of genome fragments.</title>
        <authorList>
            <person name="Nunoura T."/>
            <person name="Hirayama H."/>
            <person name="Takami H."/>
            <person name="Oida H."/>
            <person name="Nishi S."/>
            <person name="Shimamura S."/>
            <person name="Suzuki Y."/>
            <person name="Inagaki F."/>
            <person name="Takai K."/>
            <person name="Nealson K.H."/>
            <person name="Horikoshi K."/>
        </authorList>
    </citation>
    <scope>NUCLEOTIDE SEQUENCE</scope>
</reference>
<evidence type="ECO:0000256" key="1">
    <source>
        <dbReference type="SAM" id="Phobius"/>
    </source>
</evidence>
<dbReference type="AlphaFoldDB" id="H5SLG3"/>
<name>H5SLG3_9ZZZZ</name>
<accession>H5SLG3</accession>
<keyword evidence="1" id="KW-0812">Transmembrane</keyword>